<protein>
    <submittedName>
        <fullName evidence="4">Stage II sporulation protein E</fullName>
    </submittedName>
</protein>
<dbReference type="InterPro" id="IPR052016">
    <property type="entry name" value="Bact_Sigma-Reg"/>
</dbReference>
<keyword evidence="2" id="KW-0812">Transmembrane</keyword>
<reference evidence="4 5" key="1">
    <citation type="submission" date="2013-03" db="EMBL/GenBank/DDBJ databases">
        <authorList>
            <person name="Harkins D.M."/>
            <person name="Durkin A.S."/>
            <person name="Brinkac L.M."/>
            <person name="Haft D.H."/>
            <person name="Selengut J.D."/>
            <person name="Sanka R."/>
            <person name="DePew J."/>
            <person name="Purushe J."/>
            <person name="Galloway R.L."/>
            <person name="Vinetz J.M."/>
            <person name="Sutton G.G."/>
            <person name="Nierman W.C."/>
            <person name="Fouts D.E."/>
        </authorList>
    </citation>
    <scope>NUCLEOTIDE SEQUENCE [LARGE SCALE GENOMIC DNA]</scope>
    <source>
        <strain evidence="4 5">Waz Holland</strain>
    </source>
</reference>
<keyword evidence="2" id="KW-1133">Transmembrane helix</keyword>
<dbReference type="RefSeq" id="WP_002982639.1">
    <property type="nucleotide sequence ID" value="NZ_AOGY02000051.1"/>
</dbReference>
<evidence type="ECO:0000313" key="4">
    <source>
        <dbReference type="EMBL" id="EMY69509.1"/>
    </source>
</evidence>
<feature type="transmembrane region" description="Helical" evidence="2">
    <location>
        <begin position="23"/>
        <end position="43"/>
    </location>
</feature>
<dbReference type="AlphaFoldDB" id="N1VZY8"/>
<dbReference type="PANTHER" id="PTHR43156">
    <property type="entry name" value="STAGE II SPORULATION PROTEIN E-RELATED"/>
    <property type="match status" value="1"/>
</dbReference>
<sequence length="637" mass="74359">MYYVRWFRELYGNFLFVIKTKSFLKLFLSIVTFLIVPYFLLVASMIHSQYREALDWNQRFQLIRIQLLAIDLENQIREVINSDLMERRTIGILSPSDFERVSKNCNPLTHNRKDLQELTLVSCKLDSEEKSYLFVFDGKQISIHSAKFLEDSLLDSPFSDPNEGLFVLNSDGNFGISGFIEDDFLVSEFWKKDVQSSLQIRSNLPTLHETRKEEMDFFVVSFPMYGLPLHLFIVSPKELVLITIKDSLKKNVVILFTLFVFSFVFSIVITLREIESKQKLRLLLQEFPHAAILFDPKGKILLENVEIEPKLLVTELYRDQLSIKEWIEKEVSSFLKSVSKIQNDQTKLRREESEFYSADGSVYLIEFTYQLWYLEQKYQYASGALVLVQNVTKKRQEFEKEMEYAKDLQKKYLPNRIIILPHLDYEVLYKPLIQVGGDYYDYIDLGNNRSIFAIGDVIGHGVKAAMMMTVLRVLFHQIVKTESDPERILSRMNEGVSTNFPDPYAFVPFIFLLFDFNKNTVQYGNAGHPGMLYQSKSDMSCPEKLNPMFGMIQSMEPKILEFPIVKGDRFYLFTDGLKDVENSKQEKLWENELVQFFSSMGAKHMSLIKQELELKISSYSEGIPFLDDITWIGIEVI</sequence>
<name>N1VZY8_9LEPT</name>
<dbReference type="EMBL" id="AOGY02000051">
    <property type="protein sequence ID" value="EMY69509.1"/>
    <property type="molecule type" value="Genomic_DNA"/>
</dbReference>
<dbReference type="SUPFAM" id="SSF81606">
    <property type="entry name" value="PP2C-like"/>
    <property type="match status" value="1"/>
</dbReference>
<evidence type="ECO:0000259" key="3">
    <source>
        <dbReference type="SMART" id="SM00331"/>
    </source>
</evidence>
<dbReference type="PANTHER" id="PTHR43156:SF2">
    <property type="entry name" value="STAGE II SPORULATION PROTEIN E"/>
    <property type="match status" value="1"/>
</dbReference>
<keyword evidence="2" id="KW-0472">Membrane</keyword>
<accession>N1VZY8</accession>
<proteinExistence type="predicted"/>
<comment type="caution">
    <text evidence="4">The sequence shown here is derived from an EMBL/GenBank/DDBJ whole genome shotgun (WGS) entry which is preliminary data.</text>
</comment>
<feature type="domain" description="PPM-type phosphatase" evidence="3">
    <location>
        <begin position="420"/>
        <end position="636"/>
    </location>
</feature>
<dbReference type="InterPro" id="IPR001932">
    <property type="entry name" value="PPM-type_phosphatase-like_dom"/>
</dbReference>
<gene>
    <name evidence="4" type="ORF">LEP1GSC199_1975</name>
</gene>
<dbReference type="Gene3D" id="3.60.40.10">
    <property type="entry name" value="PPM-type phosphatase domain"/>
    <property type="match status" value="1"/>
</dbReference>
<dbReference type="Proteomes" id="UP000012227">
    <property type="component" value="Unassembled WGS sequence"/>
</dbReference>
<evidence type="ECO:0000256" key="1">
    <source>
        <dbReference type="ARBA" id="ARBA00022801"/>
    </source>
</evidence>
<feature type="transmembrane region" description="Helical" evidence="2">
    <location>
        <begin position="253"/>
        <end position="271"/>
    </location>
</feature>
<organism evidence="4 5">
    <name type="scientific">Leptospira vanthielii serovar Holland str. Waz Holland = ATCC 700522</name>
    <dbReference type="NCBI Taxonomy" id="1218591"/>
    <lineage>
        <taxon>Bacteria</taxon>
        <taxon>Pseudomonadati</taxon>
        <taxon>Spirochaetota</taxon>
        <taxon>Spirochaetia</taxon>
        <taxon>Leptospirales</taxon>
        <taxon>Leptospiraceae</taxon>
        <taxon>Leptospira</taxon>
    </lineage>
</organism>
<dbReference type="SMART" id="SM00331">
    <property type="entry name" value="PP2C_SIG"/>
    <property type="match status" value="1"/>
</dbReference>
<evidence type="ECO:0000256" key="2">
    <source>
        <dbReference type="SAM" id="Phobius"/>
    </source>
</evidence>
<dbReference type="Pfam" id="PF07228">
    <property type="entry name" value="SpoIIE"/>
    <property type="match status" value="1"/>
</dbReference>
<dbReference type="STRING" id="1218591.LEP1GSC199_1975"/>
<dbReference type="GO" id="GO:0016791">
    <property type="term" value="F:phosphatase activity"/>
    <property type="evidence" value="ECO:0007669"/>
    <property type="project" value="TreeGrafter"/>
</dbReference>
<keyword evidence="1" id="KW-0378">Hydrolase</keyword>
<evidence type="ECO:0000313" key="5">
    <source>
        <dbReference type="Proteomes" id="UP000012227"/>
    </source>
</evidence>
<dbReference type="InterPro" id="IPR036457">
    <property type="entry name" value="PPM-type-like_dom_sf"/>
</dbReference>